<dbReference type="SUPFAM" id="SSF48403">
    <property type="entry name" value="Ankyrin repeat"/>
    <property type="match status" value="1"/>
</dbReference>
<accession>A0ABD3MQH4</accession>
<keyword evidence="1" id="KW-0677">Repeat</keyword>
<dbReference type="AlphaFoldDB" id="A0ABD3MQH4"/>
<feature type="compositionally biased region" description="Polar residues" evidence="3">
    <location>
        <begin position="199"/>
        <end position="220"/>
    </location>
</feature>
<dbReference type="InterPro" id="IPR052420">
    <property type="entry name" value="Espin/Espin-like"/>
</dbReference>
<dbReference type="InterPro" id="IPR036770">
    <property type="entry name" value="Ankyrin_rpt-contain_sf"/>
</dbReference>
<dbReference type="Pfam" id="PF12796">
    <property type="entry name" value="Ank_2"/>
    <property type="match status" value="1"/>
</dbReference>
<dbReference type="Gene3D" id="1.25.40.20">
    <property type="entry name" value="Ankyrin repeat-containing domain"/>
    <property type="match status" value="1"/>
</dbReference>
<evidence type="ECO:0000256" key="3">
    <source>
        <dbReference type="SAM" id="MobiDB-lite"/>
    </source>
</evidence>
<evidence type="ECO:0000313" key="4">
    <source>
        <dbReference type="EMBL" id="KAL3766250.1"/>
    </source>
</evidence>
<name>A0ABD3MQH4_9STRA</name>
<feature type="region of interest" description="Disordered" evidence="3">
    <location>
        <begin position="195"/>
        <end position="220"/>
    </location>
</feature>
<reference evidence="4 5" key="1">
    <citation type="submission" date="2024-10" db="EMBL/GenBank/DDBJ databases">
        <title>Updated reference genomes for cyclostephanoid diatoms.</title>
        <authorList>
            <person name="Roberts W.R."/>
            <person name="Alverson A.J."/>
        </authorList>
    </citation>
    <scope>NUCLEOTIDE SEQUENCE [LARGE SCALE GENOMIC DNA]</scope>
    <source>
        <strain evidence="4 5">AJA276-08</strain>
    </source>
</reference>
<dbReference type="EMBL" id="JALLAZ020001732">
    <property type="protein sequence ID" value="KAL3766250.1"/>
    <property type="molecule type" value="Genomic_DNA"/>
</dbReference>
<dbReference type="InterPro" id="IPR002110">
    <property type="entry name" value="Ankyrin_rpt"/>
</dbReference>
<gene>
    <name evidence="4" type="ORF">ACHAW5_008196</name>
</gene>
<evidence type="ECO:0008006" key="6">
    <source>
        <dbReference type="Google" id="ProtNLM"/>
    </source>
</evidence>
<keyword evidence="2" id="KW-0040">ANK repeat</keyword>
<sequence length="220" mass="24079">MLDHLTYLLGLFEARDWTAVETFVRSNPEMYCCISNRICEYEEFNGMTLLHACVRFDPPTSVLLKVIHLHPEALRKEDCIGRTPLHVAAGSGASFFVMKVLTAMYPGACAIQDEGGRTPLHIACDSSCELFEGECSSRGPPSLDTVLVLLAGSLDAATLEDAEEMNAVEHAILSNAPIDVVVTLQKAMRRAMEMKKSKMVSSPRSSPGSTVMSNIQELKI</sequence>
<dbReference type="PANTHER" id="PTHR24153">
    <property type="entry name" value="ESPIN"/>
    <property type="match status" value="1"/>
</dbReference>
<evidence type="ECO:0000256" key="2">
    <source>
        <dbReference type="ARBA" id="ARBA00023043"/>
    </source>
</evidence>
<protein>
    <recommendedName>
        <fullName evidence="6">Ankyrin repeat protein</fullName>
    </recommendedName>
</protein>
<evidence type="ECO:0000313" key="5">
    <source>
        <dbReference type="Proteomes" id="UP001530315"/>
    </source>
</evidence>
<proteinExistence type="predicted"/>
<dbReference type="PANTHER" id="PTHR24153:SF8">
    <property type="entry name" value="FORKED, ISOFORM F"/>
    <property type="match status" value="1"/>
</dbReference>
<keyword evidence="5" id="KW-1185">Reference proteome</keyword>
<organism evidence="4 5">
    <name type="scientific">Stephanodiscus triporus</name>
    <dbReference type="NCBI Taxonomy" id="2934178"/>
    <lineage>
        <taxon>Eukaryota</taxon>
        <taxon>Sar</taxon>
        <taxon>Stramenopiles</taxon>
        <taxon>Ochrophyta</taxon>
        <taxon>Bacillariophyta</taxon>
        <taxon>Coscinodiscophyceae</taxon>
        <taxon>Thalassiosirophycidae</taxon>
        <taxon>Stephanodiscales</taxon>
        <taxon>Stephanodiscaceae</taxon>
        <taxon>Stephanodiscus</taxon>
    </lineage>
</organism>
<evidence type="ECO:0000256" key="1">
    <source>
        <dbReference type="ARBA" id="ARBA00022737"/>
    </source>
</evidence>
<dbReference type="Proteomes" id="UP001530315">
    <property type="component" value="Unassembled WGS sequence"/>
</dbReference>
<comment type="caution">
    <text evidence="4">The sequence shown here is derived from an EMBL/GenBank/DDBJ whole genome shotgun (WGS) entry which is preliminary data.</text>
</comment>